<dbReference type="Pfam" id="PF01380">
    <property type="entry name" value="SIS"/>
    <property type="match status" value="1"/>
</dbReference>
<dbReference type="SUPFAM" id="SSF46689">
    <property type="entry name" value="Homeodomain-like"/>
    <property type="match status" value="1"/>
</dbReference>
<proteinExistence type="predicted"/>
<name>A0A2N5X5G6_9GAMM</name>
<dbReference type="SUPFAM" id="SSF53697">
    <property type="entry name" value="SIS domain"/>
    <property type="match status" value="1"/>
</dbReference>
<evidence type="ECO:0000256" key="3">
    <source>
        <dbReference type="ARBA" id="ARBA00023163"/>
    </source>
</evidence>
<evidence type="ECO:0000313" key="6">
    <source>
        <dbReference type="EMBL" id="PLW69728.1"/>
    </source>
</evidence>
<dbReference type="InterPro" id="IPR035472">
    <property type="entry name" value="RpiR-like_SIS"/>
</dbReference>
<dbReference type="Pfam" id="PF01418">
    <property type="entry name" value="HTH_6"/>
    <property type="match status" value="1"/>
</dbReference>
<feature type="domain" description="HTH rpiR-type" evidence="4">
    <location>
        <begin position="1"/>
        <end position="77"/>
    </location>
</feature>
<dbReference type="InterPro" id="IPR001347">
    <property type="entry name" value="SIS_dom"/>
</dbReference>
<reference evidence="6 7" key="1">
    <citation type="submission" date="2018-01" db="EMBL/GenBank/DDBJ databases">
        <title>The draft genome sequence of Halioglobus lutimaris HF004.</title>
        <authorList>
            <person name="Du Z.-J."/>
            <person name="Shi M.-J."/>
        </authorList>
    </citation>
    <scope>NUCLEOTIDE SEQUENCE [LARGE SCALE GENOMIC DNA]</scope>
    <source>
        <strain evidence="6 7">HF004</strain>
    </source>
</reference>
<protein>
    <submittedName>
        <fullName evidence="6">Transcriptional regulator HexR</fullName>
    </submittedName>
</protein>
<dbReference type="PROSITE" id="PS51464">
    <property type="entry name" value="SIS"/>
    <property type="match status" value="1"/>
</dbReference>
<dbReference type="OrthoDB" id="257751at2"/>
<dbReference type="GO" id="GO:0097367">
    <property type="term" value="F:carbohydrate derivative binding"/>
    <property type="evidence" value="ECO:0007669"/>
    <property type="project" value="InterPro"/>
</dbReference>
<feature type="domain" description="SIS" evidence="5">
    <location>
        <begin position="121"/>
        <end position="260"/>
    </location>
</feature>
<dbReference type="Proteomes" id="UP000235005">
    <property type="component" value="Unassembled WGS sequence"/>
</dbReference>
<dbReference type="Gene3D" id="1.10.10.10">
    <property type="entry name" value="Winged helix-like DNA-binding domain superfamily/Winged helix DNA-binding domain"/>
    <property type="match status" value="1"/>
</dbReference>
<dbReference type="PROSITE" id="PS51071">
    <property type="entry name" value="HTH_RPIR"/>
    <property type="match status" value="1"/>
</dbReference>
<keyword evidence="3" id="KW-0804">Transcription</keyword>
<keyword evidence="7" id="KW-1185">Reference proteome</keyword>
<evidence type="ECO:0000256" key="1">
    <source>
        <dbReference type="ARBA" id="ARBA00023015"/>
    </source>
</evidence>
<dbReference type="Gene3D" id="3.40.50.10490">
    <property type="entry name" value="Glucose-6-phosphate isomerase like protein, domain 1"/>
    <property type="match status" value="1"/>
</dbReference>
<dbReference type="PANTHER" id="PTHR30514:SF1">
    <property type="entry name" value="HTH-TYPE TRANSCRIPTIONAL REGULATOR HEXR-RELATED"/>
    <property type="match status" value="1"/>
</dbReference>
<dbReference type="RefSeq" id="WP_101517652.1">
    <property type="nucleotide sequence ID" value="NZ_PKUS01000005.1"/>
</dbReference>
<keyword evidence="2" id="KW-0238">DNA-binding</keyword>
<dbReference type="NCBIfam" id="NF008451">
    <property type="entry name" value="PRK11302.1"/>
    <property type="match status" value="1"/>
</dbReference>
<dbReference type="CDD" id="cd05013">
    <property type="entry name" value="SIS_RpiR"/>
    <property type="match status" value="1"/>
</dbReference>
<dbReference type="InterPro" id="IPR047640">
    <property type="entry name" value="RpiR-like"/>
</dbReference>
<keyword evidence="1" id="KW-0805">Transcription regulation</keyword>
<accession>A0A2N5X5G6</accession>
<dbReference type="InterPro" id="IPR000281">
    <property type="entry name" value="HTH_RpiR"/>
</dbReference>
<organism evidence="6 7">
    <name type="scientific">Pseudohalioglobus lutimaris</name>
    <dbReference type="NCBI Taxonomy" id="1737061"/>
    <lineage>
        <taxon>Bacteria</taxon>
        <taxon>Pseudomonadati</taxon>
        <taxon>Pseudomonadota</taxon>
        <taxon>Gammaproteobacteria</taxon>
        <taxon>Cellvibrionales</taxon>
        <taxon>Halieaceae</taxon>
        <taxon>Pseudohalioglobus</taxon>
    </lineage>
</organism>
<dbReference type="EMBL" id="PKUS01000005">
    <property type="protein sequence ID" value="PLW69728.1"/>
    <property type="molecule type" value="Genomic_DNA"/>
</dbReference>
<evidence type="ECO:0000259" key="4">
    <source>
        <dbReference type="PROSITE" id="PS51071"/>
    </source>
</evidence>
<evidence type="ECO:0000259" key="5">
    <source>
        <dbReference type="PROSITE" id="PS51464"/>
    </source>
</evidence>
<dbReference type="GO" id="GO:1901135">
    <property type="term" value="P:carbohydrate derivative metabolic process"/>
    <property type="evidence" value="ECO:0007669"/>
    <property type="project" value="InterPro"/>
</dbReference>
<dbReference type="GO" id="GO:0003677">
    <property type="term" value="F:DNA binding"/>
    <property type="evidence" value="ECO:0007669"/>
    <property type="project" value="UniProtKB-KW"/>
</dbReference>
<dbReference type="PANTHER" id="PTHR30514">
    <property type="entry name" value="GLUCOKINASE"/>
    <property type="match status" value="1"/>
</dbReference>
<dbReference type="InterPro" id="IPR009057">
    <property type="entry name" value="Homeodomain-like_sf"/>
</dbReference>
<comment type="caution">
    <text evidence="6">The sequence shown here is derived from an EMBL/GenBank/DDBJ whole genome shotgun (WGS) entry which is preliminary data.</text>
</comment>
<dbReference type="GO" id="GO:0003700">
    <property type="term" value="F:DNA-binding transcription factor activity"/>
    <property type="evidence" value="ECO:0007669"/>
    <property type="project" value="InterPro"/>
</dbReference>
<evidence type="ECO:0000313" key="7">
    <source>
        <dbReference type="Proteomes" id="UP000235005"/>
    </source>
</evidence>
<dbReference type="InterPro" id="IPR046348">
    <property type="entry name" value="SIS_dom_sf"/>
</dbReference>
<dbReference type="InterPro" id="IPR036388">
    <property type="entry name" value="WH-like_DNA-bd_sf"/>
</dbReference>
<sequence length="279" mass="29122">MSLLTDLADPRSKRSKSALKVAACVVADPHAVLSATTAALAAKVGVSEPTVNRFCTGLGYKGFPDFKLALAAELARKQPLLAQNIEASDSLGRAAAKIFEGTHASLTQTQERLDLASLHAAVDLLADARSITLCGLGASASVALDAQHKLLRFPVPVTALTDIINQRVAATGLGAGDCLVCISYTGRTTAMIELAELGAREGATVLGITAPESPLATACHRVLSVECGENTELYTPMTSRIAQLVLIDILATGLALGQGEEFLEHLQQVKKNLAGTRQL</sequence>
<dbReference type="AlphaFoldDB" id="A0A2N5X5G6"/>
<evidence type="ECO:0000256" key="2">
    <source>
        <dbReference type="ARBA" id="ARBA00023125"/>
    </source>
</evidence>
<gene>
    <name evidence="6" type="ORF">C0039_06905</name>
</gene>